<evidence type="ECO:0000313" key="2">
    <source>
        <dbReference type="Proteomes" id="UP000813444"/>
    </source>
</evidence>
<dbReference type="Proteomes" id="UP000813444">
    <property type="component" value="Unassembled WGS sequence"/>
</dbReference>
<evidence type="ECO:0000313" key="1">
    <source>
        <dbReference type="EMBL" id="KAH7325586.1"/>
    </source>
</evidence>
<dbReference type="InterPro" id="IPR014710">
    <property type="entry name" value="RmlC-like_jellyroll"/>
</dbReference>
<comment type="caution">
    <text evidence="1">The sequence shown here is derived from an EMBL/GenBank/DDBJ whole genome shotgun (WGS) entry which is preliminary data.</text>
</comment>
<keyword evidence="2" id="KW-1185">Reference proteome</keyword>
<dbReference type="Gene3D" id="2.60.120.10">
    <property type="entry name" value="Jelly Rolls"/>
    <property type="match status" value="1"/>
</dbReference>
<dbReference type="SUPFAM" id="SSF51182">
    <property type="entry name" value="RmlC-like cupins"/>
    <property type="match status" value="1"/>
</dbReference>
<dbReference type="EMBL" id="JAGPNK010000002">
    <property type="protein sequence ID" value="KAH7325586.1"/>
    <property type="molecule type" value="Genomic_DNA"/>
</dbReference>
<gene>
    <name evidence="1" type="ORF">B0I35DRAFT_493464</name>
</gene>
<organism evidence="1 2">
    <name type="scientific">Stachybotrys elegans</name>
    <dbReference type="NCBI Taxonomy" id="80388"/>
    <lineage>
        <taxon>Eukaryota</taxon>
        <taxon>Fungi</taxon>
        <taxon>Dikarya</taxon>
        <taxon>Ascomycota</taxon>
        <taxon>Pezizomycotina</taxon>
        <taxon>Sordariomycetes</taxon>
        <taxon>Hypocreomycetidae</taxon>
        <taxon>Hypocreales</taxon>
        <taxon>Stachybotryaceae</taxon>
        <taxon>Stachybotrys</taxon>
    </lineage>
</organism>
<name>A0A8K0SXJ0_9HYPO</name>
<dbReference type="AlphaFoldDB" id="A0A8K0SXJ0"/>
<proteinExistence type="predicted"/>
<reference evidence="1" key="1">
    <citation type="journal article" date="2021" name="Nat. Commun.">
        <title>Genetic determinants of endophytism in the Arabidopsis root mycobiome.</title>
        <authorList>
            <person name="Mesny F."/>
            <person name="Miyauchi S."/>
            <person name="Thiergart T."/>
            <person name="Pickel B."/>
            <person name="Atanasova L."/>
            <person name="Karlsson M."/>
            <person name="Huettel B."/>
            <person name="Barry K.W."/>
            <person name="Haridas S."/>
            <person name="Chen C."/>
            <person name="Bauer D."/>
            <person name="Andreopoulos W."/>
            <person name="Pangilinan J."/>
            <person name="LaButti K."/>
            <person name="Riley R."/>
            <person name="Lipzen A."/>
            <person name="Clum A."/>
            <person name="Drula E."/>
            <person name="Henrissat B."/>
            <person name="Kohler A."/>
            <person name="Grigoriev I.V."/>
            <person name="Martin F.M."/>
            <person name="Hacquard S."/>
        </authorList>
    </citation>
    <scope>NUCLEOTIDE SEQUENCE</scope>
    <source>
        <strain evidence="1">MPI-CAGE-CH-0235</strain>
    </source>
</reference>
<dbReference type="InterPro" id="IPR011051">
    <property type="entry name" value="RmlC_Cupin_sf"/>
</dbReference>
<dbReference type="OrthoDB" id="9976870at2759"/>
<accession>A0A8K0SXJ0</accession>
<sequence length="250" mass="28493">MTMSPDSRNQPSGEVITAFDGAIVVRVVTHPDRLFAFDTTFILDHPRLLALADERPPLHFHPYQDEFVEVLEGELIVEVEGTEHCLTPQDGEFTVQAWASHRLYPPRKTTQEDNDRVSVPSAAPKRTRFILSADETPQAFKLDLVFFRNWYAYQDSIVLQKASPDMIQIMCTFDAGGSYLSFAPWIPFNKAIARCVGIVAGRWIGGLVGYRPFYSQWTPSKDWETARDKMNASLFYRSWYRGCEAGQEAM</sequence>
<protein>
    <submittedName>
        <fullName evidence="1">Uncharacterized protein</fullName>
    </submittedName>
</protein>